<dbReference type="RefSeq" id="WP_085053211.1">
    <property type="nucleotide sequence ID" value="NZ_LNQR01000100.1"/>
</dbReference>
<name>A0ABR5SCH2_9BACT</name>
<dbReference type="Pfam" id="PF11127">
    <property type="entry name" value="YgaP-like_TM"/>
    <property type="match status" value="1"/>
</dbReference>
<feature type="transmembrane region" description="Helical" evidence="1">
    <location>
        <begin position="34"/>
        <end position="56"/>
    </location>
</feature>
<keyword evidence="4" id="KW-1185">Reference proteome</keyword>
<reference evidence="3 4" key="1">
    <citation type="submission" date="2015-11" db="EMBL/GenBank/DDBJ databases">
        <authorList>
            <person name="Lin W."/>
        </authorList>
    </citation>
    <scope>NUCLEOTIDE SEQUENCE [LARGE SCALE GENOMIC DNA]</scope>
    <source>
        <strain evidence="3 4">HCH-1</strain>
    </source>
</reference>
<evidence type="ECO:0000259" key="2">
    <source>
        <dbReference type="Pfam" id="PF11127"/>
    </source>
</evidence>
<evidence type="ECO:0000313" key="4">
    <source>
        <dbReference type="Proteomes" id="UP000060487"/>
    </source>
</evidence>
<keyword evidence="1" id="KW-0472">Membrane</keyword>
<dbReference type="InterPro" id="IPR021309">
    <property type="entry name" value="YgaP-like_TM"/>
</dbReference>
<accession>A0ABR5SCH2</accession>
<proteinExistence type="predicted"/>
<protein>
    <submittedName>
        <fullName evidence="3">Membrane protein</fullName>
    </submittedName>
</protein>
<evidence type="ECO:0000256" key="1">
    <source>
        <dbReference type="SAM" id="Phobius"/>
    </source>
</evidence>
<feature type="domain" description="Inner membrane protein YgaP-like transmembrane" evidence="2">
    <location>
        <begin position="42"/>
        <end position="85"/>
    </location>
</feature>
<sequence>MVNMVNKEEADSIITKGTHSFKPQHKTFIKSCCLHTYVLISRIILGTLLIAIGVYFKSWQGAITVIPIASGFIGICLIHKILGLSVYGSACKLE</sequence>
<dbReference type="EMBL" id="LNQR01000100">
    <property type="protein sequence ID" value="KWT81163.1"/>
    <property type="molecule type" value="Genomic_DNA"/>
</dbReference>
<gene>
    <name evidence="3" type="ORF">ASN18_2587</name>
</gene>
<dbReference type="Proteomes" id="UP000060487">
    <property type="component" value="Unassembled WGS sequence"/>
</dbReference>
<comment type="caution">
    <text evidence="3">The sequence shown here is derived from an EMBL/GenBank/DDBJ whole genome shotgun (WGS) entry which is preliminary data.</text>
</comment>
<organism evidence="3 4">
    <name type="scientific">Candidatus Magnetominusculus xianensis</name>
    <dbReference type="NCBI Taxonomy" id="1748249"/>
    <lineage>
        <taxon>Bacteria</taxon>
        <taxon>Pseudomonadati</taxon>
        <taxon>Nitrospirota</taxon>
        <taxon>Nitrospiria</taxon>
        <taxon>Nitrospirales</taxon>
        <taxon>Nitrospiraceae</taxon>
        <taxon>Candidatus Magnetominusculus</taxon>
    </lineage>
</organism>
<keyword evidence="1" id="KW-0812">Transmembrane</keyword>
<keyword evidence="1" id="KW-1133">Transmembrane helix</keyword>
<evidence type="ECO:0000313" key="3">
    <source>
        <dbReference type="EMBL" id="KWT81163.1"/>
    </source>
</evidence>
<feature type="transmembrane region" description="Helical" evidence="1">
    <location>
        <begin position="62"/>
        <end position="82"/>
    </location>
</feature>